<dbReference type="GO" id="GO:0016020">
    <property type="term" value="C:membrane"/>
    <property type="evidence" value="ECO:0007669"/>
    <property type="project" value="UniProtKB-SubCell"/>
</dbReference>
<keyword evidence="5 6" id="KW-0472">Membrane</keyword>
<dbReference type="GO" id="GO:0022857">
    <property type="term" value="F:transmembrane transporter activity"/>
    <property type="evidence" value="ECO:0007669"/>
    <property type="project" value="InterPro"/>
</dbReference>
<evidence type="ECO:0000313" key="7">
    <source>
        <dbReference type="EMBL" id="CAG9765221.1"/>
    </source>
</evidence>
<keyword evidence="4 6" id="KW-1133">Transmembrane helix</keyword>
<dbReference type="OrthoDB" id="440553at2759"/>
<dbReference type="InterPro" id="IPR001958">
    <property type="entry name" value="Tet-R_TetA/multi-R_MdtG-like"/>
</dbReference>
<accession>A0A9N9QNG7</accession>
<dbReference type="InterPro" id="IPR011701">
    <property type="entry name" value="MFS"/>
</dbReference>
<reference evidence="7" key="1">
    <citation type="submission" date="2022-01" db="EMBL/GenBank/DDBJ databases">
        <authorList>
            <person name="King R."/>
        </authorList>
    </citation>
    <scope>NUCLEOTIDE SEQUENCE</scope>
</reference>
<evidence type="ECO:0000256" key="6">
    <source>
        <dbReference type="SAM" id="Phobius"/>
    </source>
</evidence>
<evidence type="ECO:0000256" key="4">
    <source>
        <dbReference type="ARBA" id="ARBA00022989"/>
    </source>
</evidence>
<evidence type="ECO:0000313" key="8">
    <source>
        <dbReference type="Proteomes" id="UP001152799"/>
    </source>
</evidence>
<feature type="transmembrane region" description="Helical" evidence="6">
    <location>
        <begin position="34"/>
        <end position="55"/>
    </location>
</feature>
<feature type="transmembrane region" description="Helical" evidence="6">
    <location>
        <begin position="318"/>
        <end position="338"/>
    </location>
</feature>
<dbReference type="PANTHER" id="PTHR23504">
    <property type="entry name" value="MAJOR FACILITATOR SUPERFAMILY DOMAIN-CONTAINING PROTEIN 10"/>
    <property type="match status" value="1"/>
</dbReference>
<keyword evidence="3 6" id="KW-0812">Transmembrane</keyword>
<dbReference type="PRINTS" id="PR01035">
    <property type="entry name" value="TCRTETA"/>
</dbReference>
<dbReference type="Gene3D" id="1.20.1250.20">
    <property type="entry name" value="MFS general substrate transporter like domains"/>
    <property type="match status" value="1"/>
</dbReference>
<dbReference type="SUPFAM" id="SSF103473">
    <property type="entry name" value="MFS general substrate transporter"/>
    <property type="match status" value="1"/>
</dbReference>
<evidence type="ECO:0000256" key="1">
    <source>
        <dbReference type="ARBA" id="ARBA00004141"/>
    </source>
</evidence>
<dbReference type="Proteomes" id="UP001152799">
    <property type="component" value="Chromosome 2"/>
</dbReference>
<comment type="subcellular location">
    <subcellularLocation>
        <location evidence="1">Membrane</location>
        <topology evidence="1">Multi-pass membrane protein</topology>
    </subcellularLocation>
</comment>
<dbReference type="InterPro" id="IPR036259">
    <property type="entry name" value="MFS_trans_sf"/>
</dbReference>
<feature type="transmembrane region" description="Helical" evidence="6">
    <location>
        <begin position="67"/>
        <end position="86"/>
    </location>
</feature>
<dbReference type="EMBL" id="OU892278">
    <property type="protein sequence ID" value="CAG9765221.1"/>
    <property type="molecule type" value="Genomic_DNA"/>
</dbReference>
<dbReference type="Pfam" id="PF07690">
    <property type="entry name" value="MFS_1"/>
    <property type="match status" value="1"/>
</dbReference>
<feature type="transmembrane region" description="Helical" evidence="6">
    <location>
        <begin position="107"/>
        <end position="134"/>
    </location>
</feature>
<organism evidence="7 8">
    <name type="scientific">Ceutorhynchus assimilis</name>
    <name type="common">cabbage seed weevil</name>
    <dbReference type="NCBI Taxonomy" id="467358"/>
    <lineage>
        <taxon>Eukaryota</taxon>
        <taxon>Metazoa</taxon>
        <taxon>Ecdysozoa</taxon>
        <taxon>Arthropoda</taxon>
        <taxon>Hexapoda</taxon>
        <taxon>Insecta</taxon>
        <taxon>Pterygota</taxon>
        <taxon>Neoptera</taxon>
        <taxon>Endopterygota</taxon>
        <taxon>Coleoptera</taxon>
        <taxon>Polyphaga</taxon>
        <taxon>Cucujiformia</taxon>
        <taxon>Curculionidae</taxon>
        <taxon>Ceutorhynchinae</taxon>
        <taxon>Ceutorhynchus</taxon>
    </lineage>
</organism>
<feature type="transmembrane region" description="Helical" evidence="6">
    <location>
        <begin position="256"/>
        <end position="275"/>
    </location>
</feature>
<evidence type="ECO:0000256" key="5">
    <source>
        <dbReference type="ARBA" id="ARBA00023136"/>
    </source>
</evidence>
<gene>
    <name evidence="7" type="ORF">CEUTPL_LOCUS5836</name>
</gene>
<name>A0A9N9QNG7_9CUCU</name>
<sequence>MCKTKLQLPSDKNLENKIVWFFSTQTMGNINPIILIYIISFMDLFAIALSFPLLAPHLQDLGASHTFIGAVVSIYSGIQVVSGPIIKNANFQGGWSDIRGRKSILKMMLLISGLCYGILGTTSSFTVIIILRIILGMVKHIQTLCRAIISDICPPDKHMEIFGKSAAISGIGFIVGPFLGGHISEVSNGFSYVSFLTMVLFFINIGVASLLPDSKPKTRTTPIVNSTGIINTIKLETSKTLNGLKSIDWTKQWEPFALRFLFSLAMTAFLTNQGLLLKEKYQLSQKYSGYVISYFSTVGTFSAYFLDSISRLFKNNDCISKLLGYYIVIILSVVSIYLTPNLLIHMSILMPISISSTALRILTMELIMQESNGDHNGSLSGACYSVTSISRFVTPLLSGFLGDIFGVEAVILIAAIPALAGVLLCLHMKVSRCVDVKEE</sequence>
<keyword evidence="2" id="KW-0813">Transport</keyword>
<keyword evidence="8" id="KW-1185">Reference proteome</keyword>
<feature type="transmembrane region" description="Helical" evidence="6">
    <location>
        <begin position="287"/>
        <end position="306"/>
    </location>
</feature>
<protein>
    <recommendedName>
        <fullName evidence="9">Major facilitator superfamily (MFS) profile domain-containing protein</fullName>
    </recommendedName>
</protein>
<dbReference type="PANTHER" id="PTHR23504:SF14">
    <property type="entry name" value="MAJOR FACILITATOR SUPERFAMILY DOMAIN-CONTAINING PROTEIN 9"/>
    <property type="match status" value="1"/>
</dbReference>
<dbReference type="AlphaFoldDB" id="A0A9N9QNG7"/>
<evidence type="ECO:0000256" key="2">
    <source>
        <dbReference type="ARBA" id="ARBA00022448"/>
    </source>
</evidence>
<feature type="transmembrane region" description="Helical" evidence="6">
    <location>
        <begin position="404"/>
        <end position="426"/>
    </location>
</feature>
<evidence type="ECO:0000256" key="3">
    <source>
        <dbReference type="ARBA" id="ARBA00022692"/>
    </source>
</evidence>
<evidence type="ECO:0008006" key="9">
    <source>
        <dbReference type="Google" id="ProtNLM"/>
    </source>
</evidence>
<feature type="transmembrane region" description="Helical" evidence="6">
    <location>
        <begin position="189"/>
        <end position="211"/>
    </location>
</feature>
<proteinExistence type="predicted"/>